<dbReference type="EMBL" id="HACG01030761">
    <property type="protein sequence ID" value="CEK77626.1"/>
    <property type="molecule type" value="Transcribed_RNA"/>
</dbReference>
<evidence type="ECO:0000256" key="13">
    <source>
        <dbReference type="ARBA" id="ARBA00023136"/>
    </source>
</evidence>
<feature type="transmembrane region" description="Helical" evidence="15">
    <location>
        <begin position="236"/>
        <end position="256"/>
    </location>
</feature>
<dbReference type="InterPro" id="IPR001841">
    <property type="entry name" value="Znf_RING"/>
</dbReference>
<dbReference type="Pfam" id="PF13920">
    <property type="entry name" value="zf-C3HC4_3"/>
    <property type="match status" value="1"/>
</dbReference>
<evidence type="ECO:0000256" key="9">
    <source>
        <dbReference type="ARBA" id="ARBA00022787"/>
    </source>
</evidence>
<feature type="domain" description="RING-type" evidence="16">
    <location>
        <begin position="307"/>
        <end position="345"/>
    </location>
</feature>
<dbReference type="InterPro" id="IPR013083">
    <property type="entry name" value="Znf_RING/FYVE/PHD"/>
</dbReference>
<dbReference type="PANTHER" id="PTHR12183:SF32">
    <property type="entry name" value="MITOCHONDRIAL E3 UBIQUITIN PROTEIN LIGASE 1"/>
    <property type="match status" value="1"/>
</dbReference>
<dbReference type="InterPro" id="IPR022170">
    <property type="entry name" value="MUL1-like"/>
</dbReference>
<dbReference type="GO" id="GO:0008270">
    <property type="term" value="F:zinc ion binding"/>
    <property type="evidence" value="ECO:0007669"/>
    <property type="project" value="UniProtKB-KW"/>
</dbReference>
<dbReference type="Pfam" id="PF12483">
    <property type="entry name" value="GIDE"/>
    <property type="match status" value="1"/>
</dbReference>
<evidence type="ECO:0000256" key="14">
    <source>
        <dbReference type="PROSITE-ProRule" id="PRU00175"/>
    </source>
</evidence>
<gene>
    <name evidence="17" type="primary">ORF105781</name>
</gene>
<evidence type="ECO:0000256" key="5">
    <source>
        <dbReference type="ARBA" id="ARBA00022692"/>
    </source>
</evidence>
<keyword evidence="10" id="KW-0862">Zinc</keyword>
<dbReference type="GO" id="GO:0016567">
    <property type="term" value="P:protein ubiquitination"/>
    <property type="evidence" value="ECO:0007669"/>
    <property type="project" value="InterPro"/>
</dbReference>
<dbReference type="GO" id="GO:0061630">
    <property type="term" value="F:ubiquitin protein ligase activity"/>
    <property type="evidence" value="ECO:0007669"/>
    <property type="project" value="UniProtKB-EC"/>
</dbReference>
<organism evidence="17">
    <name type="scientific">Arion vulgaris</name>
    <dbReference type="NCBI Taxonomy" id="1028688"/>
    <lineage>
        <taxon>Eukaryota</taxon>
        <taxon>Metazoa</taxon>
        <taxon>Spiralia</taxon>
        <taxon>Lophotrochozoa</taxon>
        <taxon>Mollusca</taxon>
        <taxon>Gastropoda</taxon>
        <taxon>Heterobranchia</taxon>
        <taxon>Euthyneura</taxon>
        <taxon>Panpulmonata</taxon>
        <taxon>Eupulmonata</taxon>
        <taxon>Stylommatophora</taxon>
        <taxon>Helicina</taxon>
        <taxon>Arionoidea</taxon>
        <taxon>Arionidae</taxon>
        <taxon>Arion</taxon>
    </lineage>
</organism>
<keyword evidence="12" id="KW-0496">Mitochondrion</keyword>
<keyword evidence="7 14" id="KW-0863">Zinc-finger</keyword>
<comment type="subcellular location">
    <subcellularLocation>
        <location evidence="2">Mitochondrion outer membrane</location>
        <topology evidence="2">Multi-pass membrane protein</topology>
    </subcellularLocation>
</comment>
<reference evidence="17" key="1">
    <citation type="submission" date="2014-12" db="EMBL/GenBank/DDBJ databases">
        <title>Insight into the proteome of Arion vulgaris.</title>
        <authorList>
            <person name="Aradska J."/>
            <person name="Bulat T."/>
            <person name="Smidak R."/>
            <person name="Sarate P."/>
            <person name="Gangsoo J."/>
            <person name="Sialana F."/>
            <person name="Bilban M."/>
            <person name="Lubec G."/>
        </authorList>
    </citation>
    <scope>NUCLEOTIDE SEQUENCE</scope>
    <source>
        <tissue evidence="17">Skin</tissue>
    </source>
</reference>
<feature type="non-terminal residue" evidence="17">
    <location>
        <position position="1"/>
    </location>
</feature>
<evidence type="ECO:0000256" key="4">
    <source>
        <dbReference type="ARBA" id="ARBA00022679"/>
    </source>
</evidence>
<accession>A0A0B7AC94</accession>
<dbReference type="Gene3D" id="3.30.40.10">
    <property type="entry name" value="Zinc/RING finger domain, C3HC4 (zinc finger)"/>
    <property type="match status" value="1"/>
</dbReference>
<evidence type="ECO:0000256" key="1">
    <source>
        <dbReference type="ARBA" id="ARBA00000900"/>
    </source>
</evidence>
<dbReference type="InterPro" id="IPR051652">
    <property type="entry name" value="MDM2_MDM4_MUL1"/>
</dbReference>
<evidence type="ECO:0000256" key="7">
    <source>
        <dbReference type="ARBA" id="ARBA00022771"/>
    </source>
</evidence>
<evidence type="ECO:0000256" key="2">
    <source>
        <dbReference type="ARBA" id="ARBA00004374"/>
    </source>
</evidence>
<evidence type="ECO:0000256" key="8">
    <source>
        <dbReference type="ARBA" id="ARBA00022786"/>
    </source>
</evidence>
<keyword evidence="9" id="KW-1000">Mitochondrion outer membrane</keyword>
<dbReference type="PROSITE" id="PS50089">
    <property type="entry name" value="ZF_RING_2"/>
    <property type="match status" value="1"/>
</dbReference>
<keyword evidence="4" id="KW-0808">Transferase</keyword>
<keyword evidence="6" id="KW-0479">Metal-binding</keyword>
<keyword evidence="13 15" id="KW-0472">Membrane</keyword>
<dbReference type="SMART" id="SM00184">
    <property type="entry name" value="RING"/>
    <property type="match status" value="1"/>
</dbReference>
<evidence type="ECO:0000259" key="16">
    <source>
        <dbReference type="PROSITE" id="PS50089"/>
    </source>
</evidence>
<evidence type="ECO:0000256" key="6">
    <source>
        <dbReference type="ARBA" id="ARBA00022723"/>
    </source>
</evidence>
<protein>
    <recommendedName>
        <fullName evidence="3">RING-type E3 ubiquitin transferase</fullName>
        <ecNumber evidence="3">2.3.2.27</ecNumber>
    </recommendedName>
</protein>
<name>A0A0B7AC94_9EUPU</name>
<keyword evidence="5 15" id="KW-0812">Transmembrane</keyword>
<evidence type="ECO:0000256" key="10">
    <source>
        <dbReference type="ARBA" id="ARBA00022833"/>
    </source>
</evidence>
<dbReference type="GO" id="GO:0005741">
    <property type="term" value="C:mitochondrial outer membrane"/>
    <property type="evidence" value="ECO:0007669"/>
    <property type="project" value="UniProtKB-SubCell"/>
</dbReference>
<feature type="transmembrane region" description="Helical" evidence="15">
    <location>
        <begin position="6"/>
        <end position="25"/>
    </location>
</feature>
<dbReference type="SUPFAM" id="SSF57850">
    <property type="entry name" value="RING/U-box"/>
    <property type="match status" value="1"/>
</dbReference>
<proteinExistence type="predicted"/>
<evidence type="ECO:0000256" key="3">
    <source>
        <dbReference type="ARBA" id="ARBA00012483"/>
    </source>
</evidence>
<evidence type="ECO:0000256" key="11">
    <source>
        <dbReference type="ARBA" id="ARBA00022989"/>
    </source>
</evidence>
<keyword evidence="8" id="KW-0833">Ubl conjugation pathway</keyword>
<comment type="catalytic activity">
    <reaction evidence="1">
        <text>S-ubiquitinyl-[E2 ubiquitin-conjugating enzyme]-L-cysteine + [acceptor protein]-L-lysine = [E2 ubiquitin-conjugating enzyme]-L-cysteine + N(6)-ubiquitinyl-[acceptor protein]-L-lysine.</text>
        <dbReference type="EC" id="2.3.2.27"/>
    </reaction>
</comment>
<dbReference type="PANTHER" id="PTHR12183">
    <property type="entry name" value="MITOCHONDRIAL UBIQUITIN LIGASE ACTIVATOR OF NFKB 1"/>
    <property type="match status" value="1"/>
</dbReference>
<dbReference type="AlphaFoldDB" id="A0A0B7AC94"/>
<evidence type="ECO:0000313" key="17">
    <source>
        <dbReference type="EMBL" id="CEK77626.1"/>
    </source>
</evidence>
<evidence type="ECO:0000256" key="15">
    <source>
        <dbReference type="SAM" id="Phobius"/>
    </source>
</evidence>
<dbReference type="EC" id="2.3.2.27" evidence="3"/>
<sequence>DVVDKVLGVSSAVSGVVSFIFYRLYRSRTETARQVRNIPVWNPDLELQDHLSMQDGHSVAYAAVEGEVIDLGHTLRSHYGKEAGVVMRSQIVEHKSKRVNGFWSDVKKVIKDSTEMVPFAIIKQRGDPKLKIEVTDPKLASQLHEELETTYDRFEPSKAGLVQTGLDRLFGEVTKGIQETERMLLTGTSVLGVGKIFLERGQMKLSPPEDSHRSYIITKMRLVELVRHYESQSTTYKILAVVAACVGGGLLAYLIYRHTGNWLEKRRQKLQFNEIRRSLAERRRQSRSAQDNESTDETPELRDEDTCVVCLSNARQVISLPCGHLAICTDCAEVLPFPKLCPVCRTGVERFIPVYRP</sequence>
<evidence type="ECO:0000256" key="12">
    <source>
        <dbReference type="ARBA" id="ARBA00023128"/>
    </source>
</evidence>
<keyword evidence="11 15" id="KW-1133">Transmembrane helix</keyword>